<protein>
    <submittedName>
        <fullName evidence="2">Uncharacterized protein</fullName>
    </submittedName>
</protein>
<proteinExistence type="predicted"/>
<gene>
    <name evidence="2" type="ORF">MSEDJ_12300</name>
</gene>
<dbReference type="Proteomes" id="UP000467193">
    <property type="component" value="Chromosome"/>
</dbReference>
<dbReference type="KEGG" id="msei:MSEDJ_12300"/>
<reference evidence="2 3" key="1">
    <citation type="journal article" date="2019" name="Emerg. Microbes Infect.">
        <title>Comprehensive subspecies identification of 175 nontuberculous mycobacteria species based on 7547 genomic profiles.</title>
        <authorList>
            <person name="Matsumoto Y."/>
            <person name="Kinjo T."/>
            <person name="Motooka D."/>
            <person name="Nabeya D."/>
            <person name="Jung N."/>
            <person name="Uechi K."/>
            <person name="Horii T."/>
            <person name="Iida T."/>
            <person name="Fujita J."/>
            <person name="Nakamura S."/>
        </authorList>
    </citation>
    <scope>NUCLEOTIDE SEQUENCE [LARGE SCALE GENOMIC DNA]</scope>
    <source>
        <strain evidence="2 3">JCM 17899</strain>
    </source>
</reference>
<keyword evidence="3" id="KW-1185">Reference proteome</keyword>
<evidence type="ECO:0000256" key="1">
    <source>
        <dbReference type="SAM" id="MobiDB-lite"/>
    </source>
</evidence>
<dbReference type="EMBL" id="AP022588">
    <property type="protein sequence ID" value="BBY27134.1"/>
    <property type="molecule type" value="Genomic_DNA"/>
</dbReference>
<evidence type="ECO:0000313" key="2">
    <source>
        <dbReference type="EMBL" id="BBY27134.1"/>
    </source>
</evidence>
<organism evidence="2 3">
    <name type="scientific">Mycolicibacterium sediminis</name>
    <dbReference type="NCBI Taxonomy" id="1286180"/>
    <lineage>
        <taxon>Bacteria</taxon>
        <taxon>Bacillati</taxon>
        <taxon>Actinomycetota</taxon>
        <taxon>Actinomycetes</taxon>
        <taxon>Mycobacteriales</taxon>
        <taxon>Mycobacteriaceae</taxon>
        <taxon>Mycolicibacterium</taxon>
    </lineage>
</organism>
<evidence type="ECO:0000313" key="3">
    <source>
        <dbReference type="Proteomes" id="UP000467193"/>
    </source>
</evidence>
<name>A0A7I7QLH7_9MYCO</name>
<dbReference type="AlphaFoldDB" id="A0A7I7QLH7"/>
<sequence>MTARSAASPVRVVAGELSLPYGRRYVVHVITPHVVNVVESVGGWLCDRAMAGWEVTVLLTGKGEDPLPIRILGGEVVALEAADQREWYRCSPGALAIAVDRLRRGTRVEEELRVAMDCGRNDVTTADRSWAAEPDSIEQVETVEYRLSGAARAYKARALAAVGQPVEAIAAVEVVPTARTAPVPAQAGIPPSEPRRQPQ</sequence>
<accession>A0A7I7QLH7</accession>
<feature type="region of interest" description="Disordered" evidence="1">
    <location>
        <begin position="180"/>
        <end position="199"/>
    </location>
</feature>